<evidence type="ECO:0000256" key="1">
    <source>
        <dbReference type="SAM" id="MobiDB-lite"/>
    </source>
</evidence>
<evidence type="ECO:0000256" key="2">
    <source>
        <dbReference type="SAM" id="SignalP"/>
    </source>
</evidence>
<organism evidence="3 4">
    <name type="scientific">Ancylostoma ceylanicum</name>
    <dbReference type="NCBI Taxonomy" id="53326"/>
    <lineage>
        <taxon>Eukaryota</taxon>
        <taxon>Metazoa</taxon>
        <taxon>Ecdysozoa</taxon>
        <taxon>Nematoda</taxon>
        <taxon>Chromadorea</taxon>
        <taxon>Rhabditida</taxon>
        <taxon>Rhabditina</taxon>
        <taxon>Rhabditomorpha</taxon>
        <taxon>Strongyloidea</taxon>
        <taxon>Ancylostomatidae</taxon>
        <taxon>Ancylostomatinae</taxon>
        <taxon>Ancylostoma</taxon>
    </lineage>
</organism>
<dbReference type="Proteomes" id="UP000024635">
    <property type="component" value="Unassembled WGS sequence"/>
</dbReference>
<dbReference type="EMBL" id="JARK01001451">
    <property type="protein sequence ID" value="EYC00454.1"/>
    <property type="molecule type" value="Genomic_DNA"/>
</dbReference>
<feature type="compositionally biased region" description="Basic and acidic residues" evidence="1">
    <location>
        <begin position="153"/>
        <end position="192"/>
    </location>
</feature>
<name>A0A016TBV5_9BILA</name>
<keyword evidence="2" id="KW-0732">Signal</keyword>
<comment type="caution">
    <text evidence="3">The sequence shown here is derived from an EMBL/GenBank/DDBJ whole genome shotgun (WGS) entry which is preliminary data.</text>
</comment>
<evidence type="ECO:0000313" key="4">
    <source>
        <dbReference type="Proteomes" id="UP000024635"/>
    </source>
</evidence>
<keyword evidence="4" id="KW-1185">Reference proteome</keyword>
<evidence type="ECO:0000313" key="3">
    <source>
        <dbReference type="EMBL" id="EYC00454.1"/>
    </source>
</evidence>
<feature type="signal peptide" evidence="2">
    <location>
        <begin position="1"/>
        <end position="21"/>
    </location>
</feature>
<dbReference type="AlphaFoldDB" id="A0A016TBV5"/>
<sequence length="204" mass="23840">MRLRTYLLIALAVFLVTGADAARDRKKNKNRHRDNENAEDEEEGPKSGGFFGQSEERRREKEMKERGNVTMSPKLCIIFRSINSRTLVRLETESYLASPQLSKYFSNAFSSRRPTFSFIESMLEKKEKEKEEESSEEKDDKDKEKNGTASEIEIPRRMRRNLELSRAKELNDGKPLDWKSTRDSAHEKHQVRTSDPIFFSDRTV</sequence>
<feature type="region of interest" description="Disordered" evidence="1">
    <location>
        <begin position="23"/>
        <end position="67"/>
    </location>
</feature>
<feature type="compositionally biased region" description="Basic and acidic residues" evidence="1">
    <location>
        <begin position="54"/>
        <end position="67"/>
    </location>
</feature>
<dbReference type="OrthoDB" id="10540711at2759"/>
<reference evidence="4" key="1">
    <citation type="journal article" date="2015" name="Nat. Genet.">
        <title>The genome and transcriptome of the zoonotic hookworm Ancylostoma ceylanicum identify infection-specific gene families.</title>
        <authorList>
            <person name="Schwarz E.M."/>
            <person name="Hu Y."/>
            <person name="Antoshechkin I."/>
            <person name="Miller M.M."/>
            <person name="Sternberg P.W."/>
            <person name="Aroian R.V."/>
        </authorList>
    </citation>
    <scope>NUCLEOTIDE SEQUENCE</scope>
    <source>
        <strain evidence="4">HY135</strain>
    </source>
</reference>
<feature type="region of interest" description="Disordered" evidence="1">
    <location>
        <begin position="124"/>
        <end position="204"/>
    </location>
</feature>
<accession>A0A016TBV5</accession>
<feature type="chain" id="PRO_5001487423" evidence="2">
    <location>
        <begin position="22"/>
        <end position="204"/>
    </location>
</feature>
<protein>
    <submittedName>
        <fullName evidence="3">Uncharacterized protein</fullName>
    </submittedName>
</protein>
<dbReference type="STRING" id="53326.A0A016TBV5"/>
<gene>
    <name evidence="3" type="primary">Acey_s0115.g480</name>
    <name evidence="3" type="ORF">Y032_0115g480</name>
</gene>
<proteinExistence type="predicted"/>